<feature type="transmembrane region" description="Helical" evidence="6">
    <location>
        <begin position="149"/>
        <end position="170"/>
    </location>
</feature>
<proteinExistence type="inferred from homology"/>
<dbReference type="GeneID" id="114333678"/>
<dbReference type="InterPro" id="IPR017452">
    <property type="entry name" value="GPCR_Rhodpsn_7TM"/>
</dbReference>
<dbReference type="RefSeq" id="XP_050505842.1">
    <property type="nucleotide sequence ID" value="XM_050649885.1"/>
</dbReference>
<evidence type="ECO:0000259" key="7">
    <source>
        <dbReference type="PROSITE" id="PS50262"/>
    </source>
</evidence>
<dbReference type="CDD" id="cd14978">
    <property type="entry name" value="7tmA_FMRFamide_R-like"/>
    <property type="match status" value="1"/>
</dbReference>
<evidence type="ECO:0000256" key="6">
    <source>
        <dbReference type="SAM" id="Phobius"/>
    </source>
</evidence>
<feature type="transmembrane region" description="Helical" evidence="6">
    <location>
        <begin position="107"/>
        <end position="129"/>
    </location>
</feature>
<dbReference type="SUPFAM" id="SSF81321">
    <property type="entry name" value="Family A G protein-coupled receptor-like"/>
    <property type="match status" value="1"/>
</dbReference>
<reference evidence="8" key="2">
    <citation type="submission" date="2025-05" db="UniProtKB">
        <authorList>
            <consortium name="EnsemblMetazoa"/>
        </authorList>
    </citation>
    <scope>IDENTIFICATION</scope>
</reference>
<feature type="domain" description="G-protein coupled receptors family 1 profile" evidence="7">
    <location>
        <begin position="86"/>
        <end position="372"/>
    </location>
</feature>
<evidence type="ECO:0000313" key="9">
    <source>
        <dbReference type="Proteomes" id="UP001652700"/>
    </source>
</evidence>
<dbReference type="FunCoup" id="A0A6P7FSM7">
    <property type="interactions" value="29"/>
</dbReference>
<feature type="transmembrane region" description="Helical" evidence="6">
    <location>
        <begin position="71"/>
        <end position="95"/>
    </location>
</feature>
<dbReference type="EnsemblMetazoa" id="XM_050649884.1">
    <property type="protein sequence ID" value="XP_050505841.1"/>
    <property type="gene ID" value="LOC114333678"/>
</dbReference>
<evidence type="ECO:0000256" key="1">
    <source>
        <dbReference type="ARBA" id="ARBA00004370"/>
    </source>
</evidence>
<dbReference type="RefSeq" id="XP_050505841.1">
    <property type="nucleotide sequence ID" value="XM_050649884.1"/>
</dbReference>
<dbReference type="GO" id="GO:0005886">
    <property type="term" value="C:plasma membrane"/>
    <property type="evidence" value="ECO:0007669"/>
    <property type="project" value="TreeGrafter"/>
</dbReference>
<reference evidence="10" key="1">
    <citation type="submission" date="2025-04" db="UniProtKB">
        <authorList>
            <consortium name="RefSeq"/>
        </authorList>
    </citation>
    <scope>IDENTIFICATION</scope>
    <source>
        <tissue evidence="10">Whole insect</tissue>
    </source>
</reference>
<dbReference type="Gene3D" id="1.20.1070.10">
    <property type="entry name" value="Rhodopsin 7-helix transmembrane proteins"/>
    <property type="match status" value="1"/>
</dbReference>
<dbReference type="AlphaFoldDB" id="A0A6P7FSM7"/>
<dbReference type="PANTHER" id="PTHR46273">
    <property type="entry name" value="MYOSUPPRESSIN RECEPTOR 1, ISOFORM B-RELATED"/>
    <property type="match status" value="1"/>
</dbReference>
<dbReference type="GO" id="GO:0008528">
    <property type="term" value="F:G protein-coupled peptide receptor activity"/>
    <property type="evidence" value="ECO:0007669"/>
    <property type="project" value="InterPro"/>
</dbReference>
<dbReference type="OrthoDB" id="5864054at2759"/>
<dbReference type="InterPro" id="IPR053219">
    <property type="entry name" value="GPCR_Dmsr-1"/>
</dbReference>
<keyword evidence="4 6" id="KW-1133">Transmembrane helix</keyword>
<dbReference type="InterPro" id="IPR019427">
    <property type="entry name" value="7TM_GPCR_serpentine_rcpt_Srw"/>
</dbReference>
<dbReference type="EnsemblMetazoa" id="XM_050649885.1">
    <property type="protein sequence ID" value="XP_050505842.1"/>
    <property type="gene ID" value="LOC114333678"/>
</dbReference>
<name>A0A6P7FSM7_DIAVI</name>
<comment type="similarity">
    <text evidence="2">Belongs to the G-protein coupled receptor 1 family.</text>
</comment>
<dbReference type="Pfam" id="PF10324">
    <property type="entry name" value="7TM_GPCR_Srw"/>
    <property type="match status" value="1"/>
</dbReference>
<dbReference type="Proteomes" id="UP001652700">
    <property type="component" value="Unplaced"/>
</dbReference>
<feature type="transmembrane region" description="Helical" evidence="6">
    <location>
        <begin position="248"/>
        <end position="271"/>
    </location>
</feature>
<dbReference type="PRINTS" id="PR00237">
    <property type="entry name" value="GPCRRHODOPSN"/>
</dbReference>
<evidence type="ECO:0000256" key="3">
    <source>
        <dbReference type="ARBA" id="ARBA00022692"/>
    </source>
</evidence>
<keyword evidence="5 6" id="KW-0472">Membrane</keyword>
<evidence type="ECO:0000256" key="2">
    <source>
        <dbReference type="ARBA" id="ARBA00010663"/>
    </source>
</evidence>
<evidence type="ECO:0000256" key="4">
    <source>
        <dbReference type="ARBA" id="ARBA00022989"/>
    </source>
</evidence>
<keyword evidence="3 6" id="KW-0812">Transmembrane</keyword>
<evidence type="ECO:0000313" key="8">
    <source>
        <dbReference type="EnsemblMetazoa" id="XP_050505841.1"/>
    </source>
</evidence>
<gene>
    <name evidence="10" type="primary">LOC114333678</name>
</gene>
<dbReference type="InParanoid" id="A0A6P7FSM7"/>
<dbReference type="InterPro" id="IPR000276">
    <property type="entry name" value="GPCR_Rhodpsn"/>
</dbReference>
<dbReference type="SMART" id="SM01381">
    <property type="entry name" value="7TM_GPCR_Srsx"/>
    <property type="match status" value="1"/>
</dbReference>
<evidence type="ECO:0000256" key="5">
    <source>
        <dbReference type="ARBA" id="ARBA00023136"/>
    </source>
</evidence>
<feature type="transmembrane region" description="Helical" evidence="6">
    <location>
        <begin position="317"/>
        <end position="339"/>
    </location>
</feature>
<dbReference type="PANTHER" id="PTHR46273:SF4">
    <property type="entry name" value="AT19640P"/>
    <property type="match status" value="1"/>
</dbReference>
<organism evidence="10">
    <name type="scientific">Diabrotica virgifera virgifera</name>
    <name type="common">western corn rootworm</name>
    <dbReference type="NCBI Taxonomy" id="50390"/>
    <lineage>
        <taxon>Eukaryota</taxon>
        <taxon>Metazoa</taxon>
        <taxon>Ecdysozoa</taxon>
        <taxon>Arthropoda</taxon>
        <taxon>Hexapoda</taxon>
        <taxon>Insecta</taxon>
        <taxon>Pterygota</taxon>
        <taxon>Neoptera</taxon>
        <taxon>Endopterygota</taxon>
        <taxon>Coleoptera</taxon>
        <taxon>Polyphaga</taxon>
        <taxon>Cucujiformia</taxon>
        <taxon>Chrysomeloidea</taxon>
        <taxon>Chrysomelidae</taxon>
        <taxon>Galerucinae</taxon>
        <taxon>Diabroticina</taxon>
        <taxon>Diabroticites</taxon>
        <taxon>Diabrotica</taxon>
    </lineage>
</organism>
<dbReference type="RefSeq" id="XP_028139419.1">
    <property type="nucleotide sequence ID" value="XM_028283618.1"/>
</dbReference>
<feature type="transmembrane region" description="Helical" evidence="6">
    <location>
        <begin position="191"/>
        <end position="212"/>
    </location>
</feature>
<dbReference type="KEGG" id="dvv:114333678"/>
<sequence>MLVRYNFTSLRINLLKFFPASLIFNLSDEDLEFIIAQRKNRSLMTDQTDILELDCGGTTLINLSTIYAENYHVYCSIFVCVFGSVANVLNIVVLTRKEMAGAPINRILSALAVADVLLMIEYIPFAYYYDDERGKQNFCYYGAVFTLFHINYSQVLHTISVCLTLSLAIWRFLAIGYPKRNHQLCSNARCTLTIWICYILPLFLCIPAYYIFDISTIVLKENDQNVTLYHTDLKEDVKKNKTLLKINFWLFAVLIKLLPCFILTIISLWLIKTLFDAKKRRQVLRGYDCFPLTVDGKEMKRKGNKAERRSDRTTKMLVAVLLLFLITEFPQGIFALLIGIKGHDLFLQCYQQYGEIMDIMALTNGSINFILYCCMNRMFRMTFNQLFRPKILNRLAGNTSDVPTTAQRNQYNDAVNCGIEITKL</sequence>
<keyword evidence="9" id="KW-1185">Reference proteome</keyword>
<comment type="subcellular location">
    <subcellularLocation>
        <location evidence="1">Membrane</location>
    </subcellularLocation>
</comment>
<accession>A0A6P7FSM7</accession>
<feature type="transmembrane region" description="Helical" evidence="6">
    <location>
        <begin position="359"/>
        <end position="379"/>
    </location>
</feature>
<dbReference type="PROSITE" id="PS50262">
    <property type="entry name" value="G_PROTEIN_RECEP_F1_2"/>
    <property type="match status" value="1"/>
</dbReference>
<protein>
    <submittedName>
        <fullName evidence="10">Sex peptide receptor-like isoform X1</fullName>
    </submittedName>
</protein>
<evidence type="ECO:0000313" key="10">
    <source>
        <dbReference type="RefSeq" id="XP_028139419.1"/>
    </source>
</evidence>